<proteinExistence type="predicted"/>
<dbReference type="OMA" id="PFRWKHP"/>
<evidence type="ECO:0008006" key="4">
    <source>
        <dbReference type="Google" id="ProtNLM"/>
    </source>
</evidence>
<feature type="compositionally biased region" description="Low complexity" evidence="1">
    <location>
        <begin position="174"/>
        <end position="189"/>
    </location>
</feature>
<organism evidence="2 3">
    <name type="scientific">Beauveria bassiana</name>
    <name type="common">White muscardine disease fungus</name>
    <name type="synonym">Tritirachium shiotae</name>
    <dbReference type="NCBI Taxonomy" id="176275"/>
    <lineage>
        <taxon>Eukaryota</taxon>
        <taxon>Fungi</taxon>
        <taxon>Dikarya</taxon>
        <taxon>Ascomycota</taxon>
        <taxon>Pezizomycotina</taxon>
        <taxon>Sordariomycetes</taxon>
        <taxon>Hypocreomycetidae</taxon>
        <taxon>Hypocreales</taxon>
        <taxon>Cordycipitaceae</taxon>
        <taxon>Beauveria</taxon>
    </lineage>
</organism>
<evidence type="ECO:0000313" key="3">
    <source>
        <dbReference type="Proteomes" id="UP000235728"/>
    </source>
</evidence>
<name>A0A2N6NHN7_BEABA</name>
<dbReference type="Proteomes" id="UP000235728">
    <property type="component" value="Unassembled WGS sequence"/>
</dbReference>
<comment type="caution">
    <text evidence="2">The sequence shown here is derived from an EMBL/GenBank/DDBJ whole genome shotgun (WGS) entry which is preliminary data.</text>
</comment>
<reference evidence="2 3" key="1">
    <citation type="journal article" date="2016" name="Appl. Microbiol. Biotechnol.">
        <title>Characterization of T-DNA insertion mutants with decreased virulence in the entomopathogenic fungus Beauveria bassiana JEF-007.</title>
        <authorList>
            <person name="Kim S."/>
            <person name="Lee S.J."/>
            <person name="Nai Y.S."/>
            <person name="Yu J.S."/>
            <person name="Lee M.R."/>
            <person name="Yang Y.T."/>
            <person name="Kim J.S."/>
        </authorList>
    </citation>
    <scope>NUCLEOTIDE SEQUENCE [LARGE SCALE GENOMIC DNA]</scope>
    <source>
        <strain evidence="2 3">JEF-007</strain>
    </source>
</reference>
<gene>
    <name evidence="2" type="ORF">BM221_007794</name>
</gene>
<accession>A0A2N6NHN7</accession>
<dbReference type="EMBL" id="MRVG01000008">
    <property type="protein sequence ID" value="PMB66798.1"/>
    <property type="molecule type" value="Genomic_DNA"/>
</dbReference>
<protein>
    <recommendedName>
        <fullName evidence="4">Esterase-like protein</fullName>
    </recommendedName>
</protein>
<evidence type="ECO:0000256" key="1">
    <source>
        <dbReference type="SAM" id="MobiDB-lite"/>
    </source>
</evidence>
<feature type="region of interest" description="Disordered" evidence="1">
    <location>
        <begin position="172"/>
        <end position="198"/>
    </location>
</feature>
<dbReference type="AlphaFoldDB" id="A0A2N6NHN7"/>
<evidence type="ECO:0000313" key="2">
    <source>
        <dbReference type="EMBL" id="PMB66798.1"/>
    </source>
</evidence>
<sequence>MKRCTTDVPRRLHAFGLACSGRRWTSHSSTSLTDEALLEKVGARLNEDEYGEKITIDAENKTINTEGRELPMSPLFDPAWIKSRRRQAKEAPRTGGQFQKHLQRNPFGAALFTAASLRIPQALATPLRLCAVTKTQQPRYFMQRFDVVRHPETNQGWFAPSNDSYGHIQRNEQARASAASPEAEASAKATTGGQDEHAPRVTAYVASQKSVLDALSGPSKRLRGAVLARRRGLGVSPEAAMPVWRHDMGDLVLGSMRREATDELIRRAGVANDKFVQPCAGWEDIKDVERRGCVLWLPRGEDKATARQHATFDVAGAKYDSKMPVHDLVWLLGEEESARLSSESDVFRDQELLVLKSWPTKTMVQLHLLLWKLQGYLDSASE</sequence>